<gene>
    <name evidence="4" type="ORF">FEZ08_02180</name>
</gene>
<keyword evidence="5" id="KW-1185">Reference proteome</keyword>
<dbReference type="Gene3D" id="3.90.550.10">
    <property type="entry name" value="Spore Coat Polysaccharide Biosynthesis Protein SpsA, Chain A"/>
    <property type="match status" value="1"/>
</dbReference>
<keyword evidence="2 4" id="KW-0808">Transferase</keyword>
<evidence type="ECO:0000313" key="5">
    <source>
        <dbReference type="Proteomes" id="UP000306912"/>
    </source>
</evidence>
<dbReference type="GO" id="GO:0016757">
    <property type="term" value="F:glycosyltransferase activity"/>
    <property type="evidence" value="ECO:0007669"/>
    <property type="project" value="UniProtKB-KW"/>
</dbReference>
<dbReference type="InterPro" id="IPR029044">
    <property type="entry name" value="Nucleotide-diphossugar_trans"/>
</dbReference>
<dbReference type="PANTHER" id="PTHR22916:SF51">
    <property type="entry name" value="GLYCOSYLTRANSFERASE EPSH-RELATED"/>
    <property type="match status" value="1"/>
</dbReference>
<evidence type="ECO:0000256" key="2">
    <source>
        <dbReference type="ARBA" id="ARBA00022679"/>
    </source>
</evidence>
<evidence type="ECO:0000313" key="4">
    <source>
        <dbReference type="EMBL" id="TLG77450.1"/>
    </source>
</evidence>
<dbReference type="SUPFAM" id="SSF53448">
    <property type="entry name" value="Nucleotide-diphospho-sugar transferases"/>
    <property type="match status" value="1"/>
</dbReference>
<dbReference type="Proteomes" id="UP000306912">
    <property type="component" value="Unassembled WGS sequence"/>
</dbReference>
<dbReference type="CDD" id="cd00761">
    <property type="entry name" value="Glyco_tranf_GTA_type"/>
    <property type="match status" value="1"/>
</dbReference>
<dbReference type="InterPro" id="IPR001173">
    <property type="entry name" value="Glyco_trans_2-like"/>
</dbReference>
<proteinExistence type="predicted"/>
<dbReference type="OrthoDB" id="396512at2"/>
<dbReference type="EMBL" id="VBWP01000001">
    <property type="protein sequence ID" value="TLG77450.1"/>
    <property type="molecule type" value="Genomic_DNA"/>
</dbReference>
<dbReference type="RefSeq" id="WP_138190060.1">
    <property type="nucleotide sequence ID" value="NZ_VBWP01000001.1"/>
</dbReference>
<keyword evidence="1" id="KW-0328">Glycosyltransferase</keyword>
<reference evidence="4 5" key="1">
    <citation type="submission" date="2019-05" db="EMBL/GenBank/DDBJ databases">
        <title>Culicoidintestinum kansasii gen. nov., sp. nov. from the gastrointestinal tract of the biting midge, Culicoides sonorensis.</title>
        <authorList>
            <person name="Neupane S."/>
            <person name="Ghosh A."/>
            <person name="Gunther S."/>
            <person name="Martin K."/>
            <person name="Zurek L."/>
        </authorList>
    </citation>
    <scope>NUCLEOTIDE SEQUENCE [LARGE SCALE GENOMIC DNA]</scope>
    <source>
        <strain evidence="4 5">CS-1</strain>
    </source>
</reference>
<evidence type="ECO:0000259" key="3">
    <source>
        <dbReference type="Pfam" id="PF00535"/>
    </source>
</evidence>
<feature type="domain" description="Glycosyltransferase 2-like" evidence="3">
    <location>
        <begin position="5"/>
        <end position="173"/>
    </location>
</feature>
<dbReference type="PANTHER" id="PTHR22916">
    <property type="entry name" value="GLYCOSYLTRANSFERASE"/>
    <property type="match status" value="1"/>
</dbReference>
<dbReference type="Pfam" id="PF00535">
    <property type="entry name" value="Glycos_transf_2"/>
    <property type="match status" value="1"/>
</dbReference>
<comment type="caution">
    <text evidence="4">The sequence shown here is derived from an EMBL/GenBank/DDBJ whole genome shotgun (WGS) entry which is preliminary data.</text>
</comment>
<organism evidence="4 5">
    <name type="scientific">Culicoidibacter larvae</name>
    <dbReference type="NCBI Taxonomy" id="2579976"/>
    <lineage>
        <taxon>Bacteria</taxon>
        <taxon>Bacillati</taxon>
        <taxon>Bacillota</taxon>
        <taxon>Culicoidibacteria</taxon>
        <taxon>Culicoidibacterales</taxon>
        <taxon>Culicoidibacteraceae</taxon>
        <taxon>Culicoidibacter</taxon>
    </lineage>
</organism>
<sequence length="337" mass="39388">MAKVSVIISVYNTSSRLAIALDSLLAQTFADFEVILINDGSSDDSLSILEKYSQKDERIQLFDRTNHGISASRNFGLSKATGEYIYFMDSDDKLELTMLEQMVDFIELNNLDAVRVNFLNIYRNGKRKINPYFFKLYEVVMPGMQYFCTDAKLQRWNMQNMTWMWMIRHEVIKASGVQFPEQVKVLEDVAFMAGLLAHCERVGTIEKPLYQYIQYEQSLTNTLRLKQTEADAKAVAENLVQLSDDQIEPHATTLRVYAWMLRVLSLKIYRRQAFGQKVFCKDIRSTAKELPLKNYISFWQRFLLRLHPAILVAHLWLLEYADRLGDKFKKVFRVYSE</sequence>
<accession>A0A5R8QID7</accession>
<protein>
    <submittedName>
        <fullName evidence="4">Glycosyltransferase</fullName>
    </submittedName>
</protein>
<evidence type="ECO:0000256" key="1">
    <source>
        <dbReference type="ARBA" id="ARBA00022676"/>
    </source>
</evidence>
<dbReference type="InParanoid" id="A0A5R8QID7"/>
<name>A0A5R8QID7_9FIRM</name>
<dbReference type="AlphaFoldDB" id="A0A5R8QID7"/>